<organism evidence="1 2">
    <name type="scientific">Siminovitchia thermophila</name>
    <dbReference type="NCBI Taxonomy" id="1245522"/>
    <lineage>
        <taxon>Bacteria</taxon>
        <taxon>Bacillati</taxon>
        <taxon>Bacillota</taxon>
        <taxon>Bacilli</taxon>
        <taxon>Bacillales</taxon>
        <taxon>Bacillaceae</taxon>
        <taxon>Siminovitchia</taxon>
    </lineage>
</organism>
<protein>
    <submittedName>
        <fullName evidence="1">Uncharacterized protein</fullName>
    </submittedName>
</protein>
<reference evidence="1 2" key="1">
    <citation type="submission" date="2021-01" db="EMBL/GenBank/DDBJ databases">
        <title>Genomic Encyclopedia of Type Strains, Phase IV (KMG-IV): sequencing the most valuable type-strain genomes for metagenomic binning, comparative biology and taxonomic classification.</title>
        <authorList>
            <person name="Goeker M."/>
        </authorList>
    </citation>
    <scope>NUCLEOTIDE SEQUENCE [LARGE SCALE GENOMIC DNA]</scope>
    <source>
        <strain evidence="1 2">DSM 105453</strain>
    </source>
</reference>
<proteinExistence type="predicted"/>
<dbReference type="EMBL" id="JAFBFH010000015">
    <property type="protein sequence ID" value="MBM7715516.1"/>
    <property type="molecule type" value="Genomic_DNA"/>
</dbReference>
<comment type="caution">
    <text evidence="1">The sequence shown here is derived from an EMBL/GenBank/DDBJ whole genome shotgun (WGS) entry which is preliminary data.</text>
</comment>
<keyword evidence="2" id="KW-1185">Reference proteome</keyword>
<dbReference type="Proteomes" id="UP000823485">
    <property type="component" value="Unassembled WGS sequence"/>
</dbReference>
<evidence type="ECO:0000313" key="2">
    <source>
        <dbReference type="Proteomes" id="UP000823485"/>
    </source>
</evidence>
<gene>
    <name evidence="1" type="ORF">JOC94_002504</name>
</gene>
<sequence>MQFKGAFASYLRGIETVLPHGRGRLVFDENEGIITAVQT</sequence>
<accession>A0ABS2RA68</accession>
<evidence type="ECO:0000313" key="1">
    <source>
        <dbReference type="EMBL" id="MBM7715516.1"/>
    </source>
</evidence>
<name>A0ABS2RA68_9BACI</name>